<protein>
    <submittedName>
        <fullName evidence="2">Glycosyltransferase family 2 protein</fullName>
    </submittedName>
</protein>
<organism evidence="2">
    <name type="scientific">candidate division WOR-3 bacterium</name>
    <dbReference type="NCBI Taxonomy" id="2052148"/>
    <lineage>
        <taxon>Bacteria</taxon>
        <taxon>Bacteria division WOR-3</taxon>
    </lineage>
</organism>
<accession>A0A7C2K3M5</accession>
<dbReference type="AlphaFoldDB" id="A0A7C2K3M5"/>
<dbReference type="EMBL" id="DTDJ01000033">
    <property type="protein sequence ID" value="HGL17724.1"/>
    <property type="molecule type" value="Genomic_DNA"/>
</dbReference>
<dbReference type="PANTHER" id="PTHR43685:SF2">
    <property type="entry name" value="GLYCOSYLTRANSFERASE 2-LIKE DOMAIN-CONTAINING PROTEIN"/>
    <property type="match status" value="1"/>
</dbReference>
<dbReference type="Pfam" id="PF00535">
    <property type="entry name" value="Glycos_transf_2"/>
    <property type="match status" value="1"/>
</dbReference>
<dbReference type="PANTHER" id="PTHR43685">
    <property type="entry name" value="GLYCOSYLTRANSFERASE"/>
    <property type="match status" value="1"/>
</dbReference>
<keyword evidence="2" id="KW-0808">Transferase</keyword>
<evidence type="ECO:0000313" key="2">
    <source>
        <dbReference type="EMBL" id="HEN27821.1"/>
    </source>
</evidence>
<evidence type="ECO:0000313" key="3">
    <source>
        <dbReference type="EMBL" id="HGL17724.1"/>
    </source>
</evidence>
<dbReference type="SUPFAM" id="SSF53448">
    <property type="entry name" value="Nucleotide-diphospho-sugar transferases"/>
    <property type="match status" value="1"/>
</dbReference>
<dbReference type="CDD" id="cd00761">
    <property type="entry name" value="Glyco_tranf_GTA_type"/>
    <property type="match status" value="1"/>
</dbReference>
<reference evidence="2" key="1">
    <citation type="journal article" date="2020" name="mSystems">
        <title>Genome- and Community-Level Interaction Insights into Carbon Utilization and Element Cycling Functions of Hydrothermarchaeota in Hydrothermal Sediment.</title>
        <authorList>
            <person name="Zhou Z."/>
            <person name="Liu Y."/>
            <person name="Xu W."/>
            <person name="Pan J."/>
            <person name="Luo Z.H."/>
            <person name="Li M."/>
        </authorList>
    </citation>
    <scope>NUCLEOTIDE SEQUENCE [LARGE SCALE GENOMIC DNA]</scope>
    <source>
        <strain evidence="2">SpSt-34</strain>
        <strain evidence="3">SpSt-69</strain>
    </source>
</reference>
<feature type="domain" description="Glycosyltransferase 2-like" evidence="1">
    <location>
        <begin position="4"/>
        <end position="128"/>
    </location>
</feature>
<dbReference type="GO" id="GO:0016740">
    <property type="term" value="F:transferase activity"/>
    <property type="evidence" value="ECO:0007669"/>
    <property type="project" value="UniProtKB-KW"/>
</dbReference>
<name>A0A7C2K3M5_UNCW3</name>
<sequence length="317" mass="37103">MKYSAVIPTYKRGNELKRCVVNLINQTLKPSEIVISGVEGDIETYEAFENIKKMYPDANIRLVLTRIRGISAGRNNGLLNATNDLILMIDDDVELPADFAEKGLKKLLHYDALILTGIDRDLKEPPKIQNFFRKLFFFDYYDENRQIVLPSGAKVIAYRPTSDLRPEYLGSHVWIMKRELINYLRFDETMITYSHREDQDFSYSVYKKFGPRLVLSPDLKFKHLHSPSGRLSQGVMSHIVIYNLMLNFRKHFFNKEGAKAIFMWSLVGLVIRSLHQSIKMRNITIFVENFKAVVSVINNWNLIKHLKFFRLYEKLNR</sequence>
<dbReference type="Gene3D" id="3.90.550.10">
    <property type="entry name" value="Spore Coat Polysaccharide Biosynthesis Protein SpsA, Chain A"/>
    <property type="match status" value="1"/>
</dbReference>
<dbReference type="InterPro" id="IPR029044">
    <property type="entry name" value="Nucleotide-diphossugar_trans"/>
</dbReference>
<gene>
    <name evidence="2" type="ORF">ENQ77_04020</name>
    <name evidence="3" type="ORF">ENU66_05310</name>
</gene>
<dbReference type="EMBL" id="DSOL01000120">
    <property type="protein sequence ID" value="HEN27821.1"/>
    <property type="molecule type" value="Genomic_DNA"/>
</dbReference>
<comment type="caution">
    <text evidence="2">The sequence shown here is derived from an EMBL/GenBank/DDBJ whole genome shotgun (WGS) entry which is preliminary data.</text>
</comment>
<evidence type="ECO:0000259" key="1">
    <source>
        <dbReference type="Pfam" id="PF00535"/>
    </source>
</evidence>
<proteinExistence type="predicted"/>
<dbReference type="InterPro" id="IPR001173">
    <property type="entry name" value="Glyco_trans_2-like"/>
</dbReference>
<dbReference type="InterPro" id="IPR050834">
    <property type="entry name" value="Glycosyltransf_2"/>
</dbReference>